<reference evidence="3" key="2">
    <citation type="submission" date="2016-06" db="UniProtKB">
        <authorList>
            <consortium name="WormBaseParasite"/>
        </authorList>
    </citation>
    <scope>IDENTIFICATION</scope>
</reference>
<accession>A0A183CEL6</accession>
<sequence length="162" mass="18220">MNYSINILFTICIIFSCCSPSTGAHQYYANLTTDEADKLTKTLAYSANQSLEAKENALKSIATNGSEALKQTVVALFMEEEQTFDNFKKLSDEESANMPPAAKQTVKNAEDILLDRKLTPKEQFEQIAKLDTANSFNEIAKFEKLHNITHSKALKLWQSKPY</sequence>
<keyword evidence="2" id="KW-1185">Reference proteome</keyword>
<evidence type="ECO:0000313" key="3">
    <source>
        <dbReference type="WBParaSite" id="GPLIN_001132100"/>
    </source>
</evidence>
<feature type="signal peptide" evidence="1">
    <location>
        <begin position="1"/>
        <end position="24"/>
    </location>
</feature>
<evidence type="ECO:0000313" key="2">
    <source>
        <dbReference type="Proteomes" id="UP000050741"/>
    </source>
</evidence>
<reference evidence="2" key="1">
    <citation type="submission" date="2014-05" db="EMBL/GenBank/DDBJ databases">
        <title>The genome and life-stage specific transcriptomes of Globodera pallida elucidate key aspects of plant parasitism by a cyst nematode.</title>
        <authorList>
            <person name="Cotton J.A."/>
            <person name="Lilley C.J."/>
            <person name="Jones L.M."/>
            <person name="Kikuchi T."/>
            <person name="Reid A.J."/>
            <person name="Thorpe P."/>
            <person name="Tsai I.J."/>
            <person name="Beasley H."/>
            <person name="Blok V."/>
            <person name="Cock P.J.A."/>
            <person name="Van den Akker S.E."/>
            <person name="Holroyd N."/>
            <person name="Hunt M."/>
            <person name="Mantelin S."/>
            <person name="Naghra H."/>
            <person name="Pain A."/>
            <person name="Palomares-Rius J.E."/>
            <person name="Zarowiecki M."/>
            <person name="Berriman M."/>
            <person name="Jones J.T."/>
            <person name="Urwin P.E."/>
        </authorList>
    </citation>
    <scope>NUCLEOTIDE SEQUENCE [LARGE SCALE GENOMIC DNA]</scope>
    <source>
        <strain evidence="2">Lindley</strain>
    </source>
</reference>
<organism evidence="2 3">
    <name type="scientific">Globodera pallida</name>
    <name type="common">Potato cyst nematode worm</name>
    <name type="synonym">Heterodera pallida</name>
    <dbReference type="NCBI Taxonomy" id="36090"/>
    <lineage>
        <taxon>Eukaryota</taxon>
        <taxon>Metazoa</taxon>
        <taxon>Ecdysozoa</taxon>
        <taxon>Nematoda</taxon>
        <taxon>Chromadorea</taxon>
        <taxon>Rhabditida</taxon>
        <taxon>Tylenchina</taxon>
        <taxon>Tylenchomorpha</taxon>
        <taxon>Tylenchoidea</taxon>
        <taxon>Heteroderidae</taxon>
        <taxon>Heteroderinae</taxon>
        <taxon>Globodera</taxon>
    </lineage>
</organism>
<proteinExistence type="predicted"/>
<name>A0A183CEL6_GLOPA</name>
<feature type="chain" id="PRO_5008147489" evidence="1">
    <location>
        <begin position="25"/>
        <end position="162"/>
    </location>
</feature>
<evidence type="ECO:0000256" key="1">
    <source>
        <dbReference type="SAM" id="SignalP"/>
    </source>
</evidence>
<keyword evidence="1" id="KW-0732">Signal</keyword>
<dbReference type="Proteomes" id="UP000050741">
    <property type="component" value="Unassembled WGS sequence"/>
</dbReference>
<dbReference type="WBParaSite" id="GPLIN_001132100">
    <property type="protein sequence ID" value="GPLIN_001132100"/>
    <property type="gene ID" value="GPLIN_001132100"/>
</dbReference>
<protein>
    <submittedName>
        <fullName evidence="3">DUF4142 domain-containing protein</fullName>
    </submittedName>
</protein>
<dbReference type="AlphaFoldDB" id="A0A183CEL6"/>